<sequence length="93" mass="9839">MGGAHPIGLGVTVSIGWTLPLLLLPPSLLSWPRWPSDCSLSVSPCIRSTKLFRCDSCDGCGVGMSTMLFRFGMDPRLCDVTGAQAALLLMAAI</sequence>
<evidence type="ECO:0000313" key="2">
    <source>
        <dbReference type="EMBL" id="MBW77365.1"/>
    </source>
</evidence>
<dbReference type="EMBL" id="GGFL01013187">
    <property type="protein sequence ID" value="MBW77365.1"/>
    <property type="molecule type" value="Transcribed_RNA"/>
</dbReference>
<proteinExistence type="predicted"/>
<dbReference type="AlphaFoldDB" id="A0A2M4DIL9"/>
<keyword evidence="1" id="KW-0812">Transmembrane</keyword>
<keyword evidence="1" id="KW-0472">Membrane</keyword>
<reference evidence="2" key="1">
    <citation type="submission" date="2018-01" db="EMBL/GenBank/DDBJ databases">
        <title>An insight into the sialome of Amazonian anophelines.</title>
        <authorList>
            <person name="Ribeiro J.M."/>
            <person name="Scarpassa V."/>
            <person name="Calvo E."/>
        </authorList>
    </citation>
    <scope>NUCLEOTIDE SEQUENCE</scope>
</reference>
<accession>A0A2M4DIL9</accession>
<feature type="transmembrane region" description="Helical" evidence="1">
    <location>
        <begin position="6"/>
        <end position="24"/>
    </location>
</feature>
<evidence type="ECO:0000256" key="1">
    <source>
        <dbReference type="SAM" id="Phobius"/>
    </source>
</evidence>
<name>A0A2M4DIL9_ANODA</name>
<keyword evidence="1" id="KW-1133">Transmembrane helix</keyword>
<protein>
    <submittedName>
        <fullName evidence="2">Putative secreted protein</fullName>
    </submittedName>
</protein>
<organism evidence="2">
    <name type="scientific">Anopheles darlingi</name>
    <name type="common">Mosquito</name>
    <dbReference type="NCBI Taxonomy" id="43151"/>
    <lineage>
        <taxon>Eukaryota</taxon>
        <taxon>Metazoa</taxon>
        <taxon>Ecdysozoa</taxon>
        <taxon>Arthropoda</taxon>
        <taxon>Hexapoda</taxon>
        <taxon>Insecta</taxon>
        <taxon>Pterygota</taxon>
        <taxon>Neoptera</taxon>
        <taxon>Endopterygota</taxon>
        <taxon>Diptera</taxon>
        <taxon>Nematocera</taxon>
        <taxon>Culicoidea</taxon>
        <taxon>Culicidae</taxon>
        <taxon>Anophelinae</taxon>
        <taxon>Anopheles</taxon>
    </lineage>
</organism>